<protein>
    <recommendedName>
        <fullName evidence="3">Lipoprotein</fullName>
    </recommendedName>
</protein>
<comment type="caution">
    <text evidence="1">The sequence shown here is derived from an EMBL/GenBank/DDBJ whole genome shotgun (WGS) entry which is preliminary data.</text>
</comment>
<gene>
    <name evidence="1" type="ORF">VB248_06870</name>
</gene>
<reference evidence="1 2" key="1">
    <citation type="submission" date="2023-12" db="EMBL/GenBank/DDBJ databases">
        <title>Novel species of the genus Arcicella isolated from rivers.</title>
        <authorList>
            <person name="Lu H."/>
        </authorList>
    </citation>
    <scope>NUCLEOTIDE SEQUENCE [LARGE SCALE GENOMIC DNA]</scope>
    <source>
        <strain evidence="1 2">KCTC 23307</strain>
    </source>
</reference>
<evidence type="ECO:0008006" key="3">
    <source>
        <dbReference type="Google" id="ProtNLM"/>
    </source>
</evidence>
<proteinExistence type="predicted"/>
<sequence length="144" mass="16515">MKKLSYLIFFFSCCFLACKKTLEEPEYICNNVVLEKVDWTYCIINTEYNIWTKCNDSRDSLIMPIKQHIENIQGQVYEEEKGIAYCLIPNSGAKLGSLTPINLPSCFKKNGLKVQFSGDIRTPPRLNEANCGDLFELTKIEISQ</sequence>
<dbReference type="EMBL" id="JAYFUM010000007">
    <property type="protein sequence ID" value="MEA5138846.1"/>
    <property type="molecule type" value="Genomic_DNA"/>
</dbReference>
<evidence type="ECO:0000313" key="1">
    <source>
        <dbReference type="EMBL" id="MEA5138846.1"/>
    </source>
</evidence>
<organism evidence="1 2">
    <name type="scientific">Arcicella rigui</name>
    <dbReference type="NCBI Taxonomy" id="797020"/>
    <lineage>
        <taxon>Bacteria</taxon>
        <taxon>Pseudomonadati</taxon>
        <taxon>Bacteroidota</taxon>
        <taxon>Cytophagia</taxon>
        <taxon>Cytophagales</taxon>
        <taxon>Flectobacillaceae</taxon>
        <taxon>Arcicella</taxon>
    </lineage>
</organism>
<dbReference type="RefSeq" id="WP_323296009.1">
    <property type="nucleotide sequence ID" value="NZ_JAYFUM010000007.1"/>
</dbReference>
<accession>A0ABU5Q7M7</accession>
<keyword evidence="2" id="KW-1185">Reference proteome</keyword>
<evidence type="ECO:0000313" key="2">
    <source>
        <dbReference type="Proteomes" id="UP001302949"/>
    </source>
</evidence>
<name>A0ABU5Q7M7_9BACT</name>
<dbReference type="Proteomes" id="UP001302949">
    <property type="component" value="Unassembled WGS sequence"/>
</dbReference>